<keyword evidence="2" id="KW-1185">Reference proteome</keyword>
<dbReference type="Proteomes" id="UP001293593">
    <property type="component" value="Unassembled WGS sequence"/>
</dbReference>
<name>A0AAE1N803_9FABA</name>
<sequence length="21" mass="2549">MSFFLSFKNSVDRSRRYHLGT</sequence>
<gene>
    <name evidence="1" type="ORF">QN277_000621</name>
</gene>
<evidence type="ECO:0000313" key="1">
    <source>
        <dbReference type="EMBL" id="KAK4283696.1"/>
    </source>
</evidence>
<proteinExistence type="predicted"/>
<dbReference type="AlphaFoldDB" id="A0AAE1N803"/>
<evidence type="ECO:0000313" key="2">
    <source>
        <dbReference type="Proteomes" id="UP001293593"/>
    </source>
</evidence>
<accession>A0AAE1N803</accession>
<reference evidence="1" key="1">
    <citation type="submission" date="2023-10" db="EMBL/GenBank/DDBJ databases">
        <title>Chromosome-level genome of the transformable northern wattle, Acacia crassicarpa.</title>
        <authorList>
            <person name="Massaro I."/>
            <person name="Sinha N.R."/>
            <person name="Poethig S."/>
            <person name="Leichty A.R."/>
        </authorList>
    </citation>
    <scope>NUCLEOTIDE SEQUENCE</scope>
    <source>
        <strain evidence="1">Acra3RX</strain>
        <tissue evidence="1">Leaf</tissue>
    </source>
</reference>
<comment type="caution">
    <text evidence="1">The sequence shown here is derived from an EMBL/GenBank/DDBJ whole genome shotgun (WGS) entry which is preliminary data.</text>
</comment>
<organism evidence="1 2">
    <name type="scientific">Acacia crassicarpa</name>
    <name type="common">northern wattle</name>
    <dbReference type="NCBI Taxonomy" id="499986"/>
    <lineage>
        <taxon>Eukaryota</taxon>
        <taxon>Viridiplantae</taxon>
        <taxon>Streptophyta</taxon>
        <taxon>Embryophyta</taxon>
        <taxon>Tracheophyta</taxon>
        <taxon>Spermatophyta</taxon>
        <taxon>Magnoliopsida</taxon>
        <taxon>eudicotyledons</taxon>
        <taxon>Gunneridae</taxon>
        <taxon>Pentapetalae</taxon>
        <taxon>rosids</taxon>
        <taxon>fabids</taxon>
        <taxon>Fabales</taxon>
        <taxon>Fabaceae</taxon>
        <taxon>Caesalpinioideae</taxon>
        <taxon>mimosoid clade</taxon>
        <taxon>Acacieae</taxon>
        <taxon>Acacia</taxon>
    </lineage>
</organism>
<protein>
    <submittedName>
        <fullName evidence="1">Uncharacterized protein</fullName>
    </submittedName>
</protein>
<dbReference type="EMBL" id="JAWXYG010000001">
    <property type="protein sequence ID" value="KAK4283696.1"/>
    <property type="molecule type" value="Genomic_DNA"/>
</dbReference>